<evidence type="ECO:0000313" key="2">
    <source>
        <dbReference type="EMBL" id="ODP27897.1"/>
    </source>
</evidence>
<dbReference type="GO" id="GO:0016052">
    <property type="term" value="P:carbohydrate catabolic process"/>
    <property type="evidence" value="ECO:0007669"/>
    <property type="project" value="InterPro"/>
</dbReference>
<comment type="caution">
    <text evidence="2">The sequence shown here is derived from an EMBL/GenBank/DDBJ whole genome shotgun (WGS) entry which is preliminary data.</text>
</comment>
<dbReference type="RefSeq" id="WP_069328125.1">
    <property type="nucleotide sequence ID" value="NZ_MDER01000045.1"/>
</dbReference>
<dbReference type="InterPro" id="IPR010502">
    <property type="entry name" value="Carb-bd_dom_fam9"/>
</dbReference>
<sequence length="353" mass="41925">MHKLSAVPEPNITYQPKQYECKRAEGQSDWSGRLDQPFWKKANWTDEFVDIEGDLKPLPTKQTRVKMLWDDEYFYIGAELEDNEIWANQTERDSVIFYDNDFEVFIDADGDTHHYYEFEINALNTVWDLLLSKPYRDQGPAINGWDISGLRTAVYIDGELNNPQANNRKWSVEIAMPWSILKECSLHKRAPIAGENWRVNFSRVQWQVDIVDNQYVKRINPATGNSFPEDNWVWSPMGIVNMHYPELWGYVIFVDEQTTEDSQQPLYITNIEQYKWLLRQLYYRQRQYASEHDRYCDQLEIIYAMLPVDIQSIARMEQLQLETTSSMFQMSIIVPDQQVRLCIRQDGWVWEEA</sequence>
<dbReference type="CDD" id="cd09620">
    <property type="entry name" value="CBM9_like_3"/>
    <property type="match status" value="1"/>
</dbReference>
<keyword evidence="3" id="KW-1185">Reference proteome</keyword>
<dbReference type="PANTHER" id="PTHR35532:SF5">
    <property type="entry name" value="CARBOHYDRATE-BINDING DOMAIN-CONTAINING PROTEIN"/>
    <property type="match status" value="1"/>
</dbReference>
<name>A0A1E3L267_9BACL</name>
<dbReference type="SUPFAM" id="SSF49344">
    <property type="entry name" value="CBD9-like"/>
    <property type="match status" value="1"/>
</dbReference>
<gene>
    <name evidence="2" type="ORF">PTI45_02716</name>
</gene>
<dbReference type="Proteomes" id="UP000094578">
    <property type="component" value="Unassembled WGS sequence"/>
</dbReference>
<reference evidence="2 3" key="1">
    <citation type="submission" date="2016-08" db="EMBL/GenBank/DDBJ databases">
        <title>Genome sequencing of Paenibacillus sp. TI45-13ar, isolated from Korean traditional nuruk.</title>
        <authorList>
            <person name="Kim S.-J."/>
        </authorList>
    </citation>
    <scope>NUCLEOTIDE SEQUENCE [LARGE SCALE GENOMIC DNA]</scope>
    <source>
        <strain evidence="2 3">TI45-13ar</strain>
    </source>
</reference>
<dbReference type="GO" id="GO:0030246">
    <property type="term" value="F:carbohydrate binding"/>
    <property type="evidence" value="ECO:0007669"/>
    <property type="project" value="InterPro"/>
</dbReference>
<dbReference type="GO" id="GO:0004553">
    <property type="term" value="F:hydrolase activity, hydrolyzing O-glycosyl compounds"/>
    <property type="evidence" value="ECO:0007669"/>
    <property type="project" value="InterPro"/>
</dbReference>
<dbReference type="EMBL" id="MDER01000045">
    <property type="protein sequence ID" value="ODP27897.1"/>
    <property type="molecule type" value="Genomic_DNA"/>
</dbReference>
<proteinExistence type="predicted"/>
<feature type="domain" description="Carbohydrate-binding" evidence="1">
    <location>
        <begin position="32"/>
        <end position="128"/>
    </location>
</feature>
<dbReference type="AlphaFoldDB" id="A0A1E3L267"/>
<dbReference type="PATRIC" id="fig|1886670.3.peg.2761"/>
<organism evidence="2 3">
    <name type="scientific">Paenibacillus nuruki</name>
    <dbReference type="NCBI Taxonomy" id="1886670"/>
    <lineage>
        <taxon>Bacteria</taxon>
        <taxon>Bacillati</taxon>
        <taxon>Bacillota</taxon>
        <taxon>Bacilli</taxon>
        <taxon>Bacillales</taxon>
        <taxon>Paenibacillaceae</taxon>
        <taxon>Paenibacillus</taxon>
    </lineage>
</organism>
<protein>
    <recommendedName>
        <fullName evidence="1">Carbohydrate-binding domain-containing protein</fullName>
    </recommendedName>
</protein>
<evidence type="ECO:0000313" key="3">
    <source>
        <dbReference type="Proteomes" id="UP000094578"/>
    </source>
</evidence>
<dbReference type="Gene3D" id="2.60.40.1190">
    <property type="match status" value="1"/>
</dbReference>
<dbReference type="Pfam" id="PF06452">
    <property type="entry name" value="CBM9_1"/>
    <property type="match status" value="1"/>
</dbReference>
<dbReference type="PANTHER" id="PTHR35532">
    <property type="entry name" value="SIMILAR TO POLYHYDROXYALKANOATE DEPOLYMERASE"/>
    <property type="match status" value="1"/>
</dbReference>
<evidence type="ECO:0000259" key="1">
    <source>
        <dbReference type="Pfam" id="PF06452"/>
    </source>
</evidence>
<accession>A0A1E3L267</accession>
<dbReference type="STRING" id="1886670.PTI45_02716"/>